<feature type="transmembrane region" description="Helical" evidence="1">
    <location>
        <begin position="85"/>
        <end position="106"/>
    </location>
</feature>
<keyword evidence="1" id="KW-0812">Transmembrane</keyword>
<dbReference type="EMBL" id="WWHY01000001">
    <property type="protein sequence ID" value="MYR34500.1"/>
    <property type="molecule type" value="Genomic_DNA"/>
</dbReference>
<keyword evidence="1" id="KW-1133">Transmembrane helix</keyword>
<accession>A0A7K2IWZ4</accession>
<evidence type="ECO:0000313" key="2">
    <source>
        <dbReference type="EMBL" id="MYR34500.1"/>
    </source>
</evidence>
<comment type="caution">
    <text evidence="2">The sequence shown here is derived from an EMBL/GenBank/DDBJ whole genome shotgun (WGS) entry which is preliminary data.</text>
</comment>
<feature type="transmembrane region" description="Helical" evidence="1">
    <location>
        <begin position="27"/>
        <end position="47"/>
    </location>
</feature>
<dbReference type="AlphaFoldDB" id="A0A7K2IWZ4"/>
<reference evidence="2 3" key="1">
    <citation type="journal article" date="2019" name="Nat. Commun.">
        <title>The antimicrobial potential of Streptomyces from insect microbiomes.</title>
        <authorList>
            <person name="Chevrette M.G."/>
            <person name="Carlson C.M."/>
            <person name="Ortega H.E."/>
            <person name="Thomas C."/>
            <person name="Ananiev G.E."/>
            <person name="Barns K.J."/>
            <person name="Book A.J."/>
            <person name="Cagnazzo J."/>
            <person name="Carlos C."/>
            <person name="Flanigan W."/>
            <person name="Grubbs K.J."/>
            <person name="Horn H.A."/>
            <person name="Hoffmann F.M."/>
            <person name="Klassen J.L."/>
            <person name="Knack J.J."/>
            <person name="Lewin G.R."/>
            <person name="McDonald B.R."/>
            <person name="Muller L."/>
            <person name="Melo W.G.P."/>
            <person name="Pinto-Tomas A.A."/>
            <person name="Schmitz A."/>
            <person name="Wendt-Pienkowski E."/>
            <person name="Wildman S."/>
            <person name="Zhao M."/>
            <person name="Zhang F."/>
            <person name="Bugni T.S."/>
            <person name="Andes D.R."/>
            <person name="Pupo M.T."/>
            <person name="Currie C.R."/>
        </authorList>
    </citation>
    <scope>NUCLEOTIDE SEQUENCE [LARGE SCALE GENOMIC DNA]</scope>
    <source>
        <strain evidence="2 3">SID5840</strain>
    </source>
</reference>
<dbReference type="Pfam" id="PF10825">
    <property type="entry name" value="DUF2752"/>
    <property type="match status" value="1"/>
</dbReference>
<proteinExistence type="predicted"/>
<sequence>MRHDEPSSVPPRPTNAIARSLGRVHPATWPLGLGAVGLVGVVLLHTVDPNQPGFYPGCPWLALTGTFCPGCGTTRALAALTHLDVLGALSMNPLLMLFLPFALYSYLTWLRNSLWPHRGSRPPVPLPAWAPWGILAGIVTFWVLRNLPWFSFLAPGTPLLPSW</sequence>
<gene>
    <name evidence="2" type="ORF">GTW20_20185</name>
</gene>
<evidence type="ECO:0000256" key="1">
    <source>
        <dbReference type="SAM" id="Phobius"/>
    </source>
</evidence>
<evidence type="ECO:0000313" key="3">
    <source>
        <dbReference type="Proteomes" id="UP000467124"/>
    </source>
</evidence>
<dbReference type="Proteomes" id="UP000467124">
    <property type="component" value="Unassembled WGS sequence"/>
</dbReference>
<organism evidence="2 3">
    <name type="scientific">Nocardiopsis alba</name>
    <dbReference type="NCBI Taxonomy" id="53437"/>
    <lineage>
        <taxon>Bacteria</taxon>
        <taxon>Bacillati</taxon>
        <taxon>Actinomycetota</taxon>
        <taxon>Actinomycetes</taxon>
        <taxon>Streptosporangiales</taxon>
        <taxon>Nocardiopsidaceae</taxon>
        <taxon>Nocardiopsis</taxon>
    </lineage>
</organism>
<dbReference type="InterPro" id="IPR021215">
    <property type="entry name" value="DUF2752"/>
</dbReference>
<feature type="transmembrane region" description="Helical" evidence="1">
    <location>
        <begin position="126"/>
        <end position="144"/>
    </location>
</feature>
<protein>
    <submittedName>
        <fullName evidence="2">DUF2752 domain-containing protein</fullName>
    </submittedName>
</protein>
<dbReference type="RefSeq" id="WP_161111558.1">
    <property type="nucleotide sequence ID" value="NZ_JBEYHC010000133.1"/>
</dbReference>
<name>A0A7K2IWZ4_9ACTN</name>
<keyword evidence="1" id="KW-0472">Membrane</keyword>